<dbReference type="Proteomes" id="UP001582793">
    <property type="component" value="Unassembled WGS sequence"/>
</dbReference>
<feature type="repeat" description="TPR" evidence="1">
    <location>
        <begin position="681"/>
        <end position="714"/>
    </location>
</feature>
<dbReference type="PANTHER" id="PTHR10098">
    <property type="entry name" value="RAPSYN-RELATED"/>
    <property type="match status" value="1"/>
</dbReference>
<protein>
    <submittedName>
        <fullName evidence="4">Tetratricopeptide repeat protein</fullName>
    </submittedName>
</protein>
<dbReference type="SUPFAM" id="SSF48452">
    <property type="entry name" value="TPR-like"/>
    <property type="match status" value="3"/>
</dbReference>
<dbReference type="PROSITE" id="PS50005">
    <property type="entry name" value="TPR"/>
    <property type="match status" value="2"/>
</dbReference>
<dbReference type="InterPro" id="IPR011990">
    <property type="entry name" value="TPR-like_helical_dom_sf"/>
</dbReference>
<dbReference type="Gene3D" id="3.40.50.300">
    <property type="entry name" value="P-loop containing nucleotide triphosphate hydrolases"/>
    <property type="match status" value="1"/>
</dbReference>
<dbReference type="Gene3D" id="1.25.40.10">
    <property type="entry name" value="Tetratricopeptide repeat domain"/>
    <property type="match status" value="2"/>
</dbReference>
<evidence type="ECO:0000313" key="5">
    <source>
        <dbReference type="Proteomes" id="UP001582793"/>
    </source>
</evidence>
<gene>
    <name evidence="4" type="ORF">AAFH96_11770</name>
</gene>
<feature type="domain" description="NB-ARC" evidence="3">
    <location>
        <begin position="131"/>
        <end position="295"/>
    </location>
</feature>
<keyword evidence="1" id="KW-0802">TPR repeat</keyword>
<organism evidence="4 5">
    <name type="scientific">Polymorphospora lycopeni</name>
    <dbReference type="NCBI Taxonomy" id="3140240"/>
    <lineage>
        <taxon>Bacteria</taxon>
        <taxon>Bacillati</taxon>
        <taxon>Actinomycetota</taxon>
        <taxon>Actinomycetes</taxon>
        <taxon>Micromonosporales</taxon>
        <taxon>Micromonosporaceae</taxon>
        <taxon>Polymorphospora</taxon>
    </lineage>
</organism>
<dbReference type="InterPro" id="IPR019734">
    <property type="entry name" value="TPR_rpt"/>
</dbReference>
<evidence type="ECO:0000256" key="2">
    <source>
        <dbReference type="SAM" id="MobiDB-lite"/>
    </source>
</evidence>
<reference evidence="4 5" key="1">
    <citation type="submission" date="2024-04" db="EMBL/GenBank/DDBJ databases">
        <title>Polymorphospora sp. isolated from Baiyangdian Lake in Xiong'an New Area.</title>
        <authorList>
            <person name="Zhang X."/>
            <person name="Liu J."/>
        </authorList>
    </citation>
    <scope>NUCLEOTIDE SEQUENCE [LARGE SCALE GENOMIC DNA]</scope>
    <source>
        <strain evidence="4 5">2-325</strain>
    </source>
</reference>
<proteinExistence type="predicted"/>
<dbReference type="PRINTS" id="PR00364">
    <property type="entry name" value="DISEASERSIST"/>
</dbReference>
<feature type="compositionally biased region" description="Low complexity" evidence="2">
    <location>
        <begin position="480"/>
        <end position="491"/>
    </location>
</feature>
<sequence length="900" mass="97720">MAVSPGGDGRPDPAAASTAAEFVEALRRLKSWSGVGFRRLESRAAAAGRMLPRSTVTAALARDTLPREDLVIALVRTCGGDDEEVHRWVTARRRLAALRPAPVAEPAPGPAPARCTLPADQAVFVGRDKEIEQIVSTVADAARAGEVVSIHAIDGMAGVGKTTLAVHVAHRLKDRFGDRQLFLSLHAYTSGRHPADPADLLADLLAADGVDARFLPPTLDGRAALWRDRMNGRRLLLVLDDAASTNQVLPLLPGTPGCLVLVTSRRILADLPAPVPIGLDVLSPDEAATMFARLAARDAGREVAELVHACGHLPLAISIMASLYRRHRSWTIAELRREMRQAAGGLLTLTAEHRTVAAVFDLSYQHLPAGRQRLFRLLGLHPGVEFDGYAVAALAGLPVPEAGLHLDELQRDHLLEEPAYRRYRMHDLVRSHAVHLTTAADPPETRAAATGRLLAYYRDAAALAVSVTDPHERRRRKTTPADSPLPDLPDAGHAGRWLKNELANLLTAAAHSGPDRPEPAWEMSVLLHRHLRTHGQYQEAESLHQHSLDLARLAGNQEAETDALIDLGYVHRAQGRHELAEEHYGLALRIARRRGDRSGELYAQHGLGHVNWMRGNNERSATHYGRSLAVAAEIGDRGGELAALNGLGHVGMLLGQYEQAENHYRRALRIAGDLGDRSGELQALTGLGVIRLKLGELEQALRHYGEALRIAQDSGNRAGELYALHGLGHVRWLLGQHEPAAGHQTRALRIAQDIGDRTGELQALVGLGHAHLAQHRFAPADECYEQALRKGRELGSANWQFEALQGLGRLRQAMGQPAVALVQHRQALRHATGLGQLPDQARAHDGLAHAYLAIGDRELAGKHWQVALDLLAKLGTDHTDDAQTTGPRIRAQLGELRGGR</sequence>
<accession>A0ABV5CPW4</accession>
<dbReference type="Pfam" id="PF00931">
    <property type="entry name" value="NB-ARC"/>
    <property type="match status" value="1"/>
</dbReference>
<dbReference type="SMART" id="SM00028">
    <property type="entry name" value="TPR"/>
    <property type="match status" value="8"/>
</dbReference>
<feature type="region of interest" description="Disordered" evidence="2">
    <location>
        <begin position="467"/>
        <end position="493"/>
    </location>
</feature>
<evidence type="ECO:0000313" key="4">
    <source>
        <dbReference type="EMBL" id="MFB6393784.1"/>
    </source>
</evidence>
<evidence type="ECO:0000259" key="3">
    <source>
        <dbReference type="Pfam" id="PF00931"/>
    </source>
</evidence>
<keyword evidence="5" id="KW-1185">Reference proteome</keyword>
<comment type="caution">
    <text evidence="4">The sequence shown here is derived from an EMBL/GenBank/DDBJ whole genome shotgun (WGS) entry which is preliminary data.</text>
</comment>
<dbReference type="RefSeq" id="WP_375734139.1">
    <property type="nucleotide sequence ID" value="NZ_JBCGDC010000026.1"/>
</dbReference>
<name>A0ABV5CPW4_9ACTN</name>
<dbReference type="InterPro" id="IPR027417">
    <property type="entry name" value="P-loop_NTPase"/>
</dbReference>
<dbReference type="EMBL" id="JBCGDC010000026">
    <property type="protein sequence ID" value="MFB6393784.1"/>
    <property type="molecule type" value="Genomic_DNA"/>
</dbReference>
<dbReference type="SUPFAM" id="SSF52540">
    <property type="entry name" value="P-loop containing nucleoside triphosphate hydrolases"/>
    <property type="match status" value="1"/>
</dbReference>
<evidence type="ECO:0000256" key="1">
    <source>
        <dbReference type="PROSITE-ProRule" id="PRU00339"/>
    </source>
</evidence>
<dbReference type="InterPro" id="IPR002182">
    <property type="entry name" value="NB-ARC"/>
</dbReference>
<feature type="repeat" description="TPR" evidence="1">
    <location>
        <begin position="641"/>
        <end position="674"/>
    </location>
</feature>
<dbReference type="Pfam" id="PF13424">
    <property type="entry name" value="TPR_12"/>
    <property type="match status" value="4"/>
</dbReference>